<organism evidence="1 2">
    <name type="scientific">Thermoproteota archaeon</name>
    <dbReference type="NCBI Taxonomy" id="2056631"/>
    <lineage>
        <taxon>Archaea</taxon>
        <taxon>Thermoproteota</taxon>
    </lineage>
</organism>
<sequence length="337" mass="39333">MVMKRDVKHLTFSKDTYLLACKNKIPLTYLESLDHQEKGSLEVYHYHRQRYQRTLEIIDEVSELLEEKDVDYVVFKTLGPYPEDVADVDVLILNAGHYLDAIRAIKDDTKMEFIDKGPHCITFRDSKPMHLSKDACYEFRGPYGCGRLMLDIYNEIAANRLIYVNKHNLRSLTKVIKLPSGCEARVFKPEADILIRIGHSAIKEQSYNLADYLVLLYQLINADENFFTNLVSLARRNKLMTALKWYLNLTLLTYRIAEGRLTVRLRDVTSIFRDTWNLPQGVSKASAPPYRCDTKTFMSIFREKLQDKVFRKSLVDQLAGFMDRDFMLKLLARSRHL</sequence>
<dbReference type="Proteomes" id="UP000272051">
    <property type="component" value="Unassembled WGS sequence"/>
</dbReference>
<gene>
    <name evidence="1" type="ORF">DRJ33_07770</name>
</gene>
<protein>
    <recommendedName>
        <fullName evidence="3">Nucleotidyltransferase</fullName>
    </recommendedName>
</protein>
<evidence type="ECO:0000313" key="2">
    <source>
        <dbReference type="Proteomes" id="UP000272051"/>
    </source>
</evidence>
<reference evidence="1 2" key="1">
    <citation type="submission" date="2018-06" db="EMBL/GenBank/DDBJ databases">
        <title>Extensive metabolic versatility and redundancy in microbially diverse, dynamic hydrothermal sediments.</title>
        <authorList>
            <person name="Dombrowski N."/>
            <person name="Teske A."/>
            <person name="Baker B.J."/>
        </authorList>
    </citation>
    <scope>NUCLEOTIDE SEQUENCE [LARGE SCALE GENOMIC DNA]</scope>
    <source>
        <strain evidence="1">B34_G17</strain>
    </source>
</reference>
<dbReference type="EMBL" id="QMQX01000186">
    <property type="protein sequence ID" value="RLE50003.1"/>
    <property type="molecule type" value="Genomic_DNA"/>
</dbReference>
<name>A0A497ERM5_9CREN</name>
<evidence type="ECO:0000313" key="1">
    <source>
        <dbReference type="EMBL" id="RLE50003.1"/>
    </source>
</evidence>
<evidence type="ECO:0008006" key="3">
    <source>
        <dbReference type="Google" id="ProtNLM"/>
    </source>
</evidence>
<dbReference type="AlphaFoldDB" id="A0A497ERM5"/>
<comment type="caution">
    <text evidence="1">The sequence shown here is derived from an EMBL/GenBank/DDBJ whole genome shotgun (WGS) entry which is preliminary data.</text>
</comment>
<accession>A0A497ERM5</accession>
<proteinExistence type="predicted"/>